<feature type="non-terminal residue" evidence="1">
    <location>
        <position position="145"/>
    </location>
</feature>
<reference evidence="1" key="1">
    <citation type="journal article" date="2014" name="Front. Microbiol.">
        <title>High frequency of phylogenetically diverse reductive dehalogenase-homologous genes in deep subseafloor sedimentary metagenomes.</title>
        <authorList>
            <person name="Kawai M."/>
            <person name="Futagami T."/>
            <person name="Toyoda A."/>
            <person name="Takaki Y."/>
            <person name="Nishi S."/>
            <person name="Hori S."/>
            <person name="Arai W."/>
            <person name="Tsubouchi T."/>
            <person name="Morono Y."/>
            <person name="Uchiyama I."/>
            <person name="Ito T."/>
            <person name="Fujiyama A."/>
            <person name="Inagaki F."/>
            <person name="Takami H."/>
        </authorList>
    </citation>
    <scope>NUCLEOTIDE SEQUENCE</scope>
    <source>
        <strain evidence="1">Expedition CK06-06</strain>
    </source>
</reference>
<name>X1IZK4_9ZZZZ</name>
<evidence type="ECO:0000313" key="1">
    <source>
        <dbReference type="EMBL" id="GAH62958.1"/>
    </source>
</evidence>
<gene>
    <name evidence="1" type="ORF">S03H2_46285</name>
</gene>
<dbReference type="EMBL" id="BARU01029051">
    <property type="protein sequence ID" value="GAH62958.1"/>
    <property type="molecule type" value="Genomic_DNA"/>
</dbReference>
<accession>X1IZK4</accession>
<proteinExistence type="predicted"/>
<sequence length="145" mass="17068">MVEINCKRLKMHLNQYYENLQGKLPENPSSDFIAYLTGLEKDSRFSREPPVAPYKSERDLGFYLLLPVNLESRRPLLIGYTTSITTKTGLRYCGAFFLREKEIVAVTIEDCVLRNIIGSEDFEKRKPDFYIWKKRSKYLRDQSDK</sequence>
<dbReference type="AlphaFoldDB" id="X1IZK4"/>
<organism evidence="1">
    <name type="scientific">marine sediment metagenome</name>
    <dbReference type="NCBI Taxonomy" id="412755"/>
    <lineage>
        <taxon>unclassified sequences</taxon>
        <taxon>metagenomes</taxon>
        <taxon>ecological metagenomes</taxon>
    </lineage>
</organism>
<protein>
    <submittedName>
        <fullName evidence="1">Uncharacterized protein</fullName>
    </submittedName>
</protein>
<comment type="caution">
    <text evidence="1">The sequence shown here is derived from an EMBL/GenBank/DDBJ whole genome shotgun (WGS) entry which is preliminary data.</text>
</comment>